<name>A0ABU1N649_9CAUL</name>
<comment type="subunit">
    <text evidence="14">Homodimer.</text>
</comment>
<keyword evidence="10 14" id="KW-0560">Oxidoreductase</keyword>
<evidence type="ECO:0000256" key="3">
    <source>
        <dbReference type="ARBA" id="ARBA00006501"/>
    </source>
</evidence>
<reference evidence="16 17" key="1">
    <citation type="submission" date="2023-07" db="EMBL/GenBank/DDBJ databases">
        <title>Sorghum-associated microbial communities from plants grown in Nebraska, USA.</title>
        <authorList>
            <person name="Schachtman D."/>
        </authorList>
    </citation>
    <scope>NUCLEOTIDE SEQUENCE [LARGE SCALE GENOMIC DNA]</scope>
    <source>
        <strain evidence="16 17">DS2154</strain>
    </source>
</reference>
<keyword evidence="17" id="KW-1185">Reference proteome</keyword>
<comment type="similarity">
    <text evidence="3 14 15">Belongs to the HemJ family.</text>
</comment>
<keyword evidence="11 14" id="KW-0408">Iron</keyword>
<comment type="catalytic activity">
    <reaction evidence="13 14 15">
        <text>protoporphyrinogen IX + 3 A = protoporphyrin IX + 3 AH2</text>
        <dbReference type="Rhea" id="RHEA:62000"/>
        <dbReference type="ChEBI" id="CHEBI:13193"/>
        <dbReference type="ChEBI" id="CHEBI:17499"/>
        <dbReference type="ChEBI" id="CHEBI:57306"/>
        <dbReference type="ChEBI" id="CHEBI:57307"/>
    </reaction>
</comment>
<dbReference type="InterPro" id="IPR005265">
    <property type="entry name" value="HemJ-like"/>
</dbReference>
<evidence type="ECO:0000256" key="1">
    <source>
        <dbReference type="ARBA" id="ARBA00004651"/>
    </source>
</evidence>
<dbReference type="PANTHER" id="PTHR40255:SF1">
    <property type="entry name" value="PROTOPORPHYRINOGEN IX OXIDASE"/>
    <property type="match status" value="1"/>
</dbReference>
<keyword evidence="8 14" id="KW-0479">Metal-binding</keyword>
<feature type="transmembrane region" description="Helical" evidence="14">
    <location>
        <begin position="98"/>
        <end position="115"/>
    </location>
</feature>
<comment type="function">
    <text evidence="14 15">Catalyzes the oxidation of protoporphyrinogen IX to protoporphyrin IX.</text>
</comment>
<keyword evidence="12 14" id="KW-0472">Membrane</keyword>
<evidence type="ECO:0000256" key="4">
    <source>
        <dbReference type="ARBA" id="ARBA00017504"/>
    </source>
</evidence>
<organism evidence="16 17">
    <name type="scientific">Caulobacter rhizosphaerae</name>
    <dbReference type="NCBI Taxonomy" id="2010972"/>
    <lineage>
        <taxon>Bacteria</taxon>
        <taxon>Pseudomonadati</taxon>
        <taxon>Pseudomonadota</taxon>
        <taxon>Alphaproteobacteria</taxon>
        <taxon>Caulobacterales</taxon>
        <taxon>Caulobacteraceae</taxon>
        <taxon>Caulobacter</taxon>
    </lineage>
</organism>
<evidence type="ECO:0000256" key="5">
    <source>
        <dbReference type="ARBA" id="ARBA00022475"/>
    </source>
</evidence>
<proteinExistence type="inferred from homology"/>
<feature type="binding site" description="axial binding residue" evidence="14">
    <location>
        <position position="16"/>
    </location>
    <ligand>
        <name>heme</name>
        <dbReference type="ChEBI" id="CHEBI:30413"/>
    </ligand>
    <ligandPart>
        <name>Fe</name>
        <dbReference type="ChEBI" id="CHEBI:18248"/>
    </ligandPart>
</feature>
<evidence type="ECO:0000256" key="9">
    <source>
        <dbReference type="ARBA" id="ARBA00022989"/>
    </source>
</evidence>
<comment type="caution">
    <text evidence="16">The sequence shown here is derived from an EMBL/GenBank/DDBJ whole genome shotgun (WGS) entry which is preliminary data.</text>
</comment>
<keyword evidence="5 14" id="KW-1003">Cell membrane</keyword>
<protein>
    <recommendedName>
        <fullName evidence="4 14">Protoporphyrinogen IX oxidase</fullName>
        <shortName evidence="14">PPO</shortName>
        <ecNumber evidence="14 15">1.3.99.-</ecNumber>
    </recommendedName>
</protein>
<feature type="transmembrane region" description="Helical" evidence="14">
    <location>
        <begin position="136"/>
        <end position="154"/>
    </location>
</feature>
<dbReference type="EMBL" id="JAVDRL010000016">
    <property type="protein sequence ID" value="MDR6533914.1"/>
    <property type="molecule type" value="Genomic_DNA"/>
</dbReference>
<evidence type="ECO:0000256" key="12">
    <source>
        <dbReference type="ARBA" id="ARBA00023136"/>
    </source>
</evidence>
<dbReference type="PANTHER" id="PTHR40255">
    <property type="entry name" value="UPF0093 MEMBRANE PROTEIN SLR1790"/>
    <property type="match status" value="1"/>
</dbReference>
<comment type="pathway">
    <text evidence="2 14 15">Porphyrin-containing compound metabolism; protoporphyrin-IX biosynthesis; protoporphyrin-IX from protoporphyrinogen-IX: step 1/1.</text>
</comment>
<feature type="transmembrane region" description="Helical" evidence="14">
    <location>
        <begin position="12"/>
        <end position="36"/>
    </location>
</feature>
<evidence type="ECO:0000256" key="8">
    <source>
        <dbReference type="ARBA" id="ARBA00022723"/>
    </source>
</evidence>
<dbReference type="HAMAP" id="MF_02239">
    <property type="entry name" value="HemJ"/>
    <property type="match status" value="1"/>
</dbReference>
<keyword evidence="7 14" id="KW-0812">Transmembrane</keyword>
<dbReference type="PIRSF" id="PIRSF004638">
    <property type="entry name" value="UCP004638"/>
    <property type="match status" value="1"/>
</dbReference>
<gene>
    <name evidence="16" type="ORF">J2800_004684</name>
</gene>
<evidence type="ECO:0000256" key="15">
    <source>
        <dbReference type="PIRNR" id="PIRNR004638"/>
    </source>
</evidence>
<evidence type="ECO:0000313" key="17">
    <source>
        <dbReference type="Proteomes" id="UP001262754"/>
    </source>
</evidence>
<evidence type="ECO:0000256" key="10">
    <source>
        <dbReference type="ARBA" id="ARBA00023002"/>
    </source>
</evidence>
<dbReference type="Pfam" id="PF03653">
    <property type="entry name" value="UPF0093"/>
    <property type="match status" value="1"/>
</dbReference>
<evidence type="ECO:0000256" key="6">
    <source>
        <dbReference type="ARBA" id="ARBA00022617"/>
    </source>
</evidence>
<evidence type="ECO:0000256" key="14">
    <source>
        <dbReference type="HAMAP-Rule" id="MF_02239"/>
    </source>
</evidence>
<dbReference type="Proteomes" id="UP001262754">
    <property type="component" value="Unassembled WGS sequence"/>
</dbReference>
<keyword evidence="6 14" id="KW-0349">Heme</keyword>
<dbReference type="RefSeq" id="WP_163233566.1">
    <property type="nucleotide sequence ID" value="NZ_BMLD01000017.1"/>
</dbReference>
<evidence type="ECO:0000256" key="11">
    <source>
        <dbReference type="ARBA" id="ARBA00023004"/>
    </source>
</evidence>
<keyword evidence="9 14" id="KW-1133">Transmembrane helix</keyword>
<comment type="cofactor">
    <cofactor evidence="14 15">
        <name>heme b</name>
        <dbReference type="ChEBI" id="CHEBI:60344"/>
    </cofactor>
    <text evidence="14 15">Binds 1 heme b (iron(II)-protoporphyrin IX) group per subunit.</text>
</comment>
<evidence type="ECO:0000313" key="16">
    <source>
        <dbReference type="EMBL" id="MDR6533914.1"/>
    </source>
</evidence>
<evidence type="ECO:0000256" key="13">
    <source>
        <dbReference type="ARBA" id="ARBA00048390"/>
    </source>
</evidence>
<dbReference type="EC" id="1.3.99.-" evidence="14 15"/>
<accession>A0ABU1N649</accession>
<feature type="binding site" description="axial binding residue" evidence="14">
    <location>
        <position position="97"/>
    </location>
    <ligand>
        <name>heme</name>
        <dbReference type="ChEBI" id="CHEBI:30413"/>
    </ligand>
    <ligandPart>
        <name>Fe</name>
        <dbReference type="ChEBI" id="CHEBI:18248"/>
    </ligandPart>
</feature>
<evidence type="ECO:0000256" key="7">
    <source>
        <dbReference type="ARBA" id="ARBA00022692"/>
    </source>
</evidence>
<feature type="transmembrane region" description="Helical" evidence="14">
    <location>
        <begin position="57"/>
        <end position="78"/>
    </location>
</feature>
<sequence length="155" mass="17623">MMDFLAGHFDLIRGLHIVFVMAWIAGMLILPRLFVYHMKTEPGSDMDAVFKLAELRTLRIIINPAMILALLMGLLLAMVDTQRLGPDFYLKPWALTKIAALIFLFAWHGFVSKARRQFAAGSNTRSEKFWRMTNELPFLAAIVIVLSVTTKFLGH</sequence>
<evidence type="ECO:0000256" key="2">
    <source>
        <dbReference type="ARBA" id="ARBA00005073"/>
    </source>
</evidence>
<comment type="subcellular location">
    <subcellularLocation>
        <location evidence="1 14">Cell membrane</location>
        <topology evidence="1 14">Multi-pass membrane protein</topology>
    </subcellularLocation>
</comment>